<dbReference type="Proteomes" id="UP001295423">
    <property type="component" value="Unassembled WGS sequence"/>
</dbReference>
<keyword evidence="1" id="KW-1133">Transmembrane helix</keyword>
<keyword evidence="1" id="KW-0812">Transmembrane</keyword>
<dbReference type="AlphaFoldDB" id="A0AAD2FVH0"/>
<feature type="transmembrane region" description="Helical" evidence="1">
    <location>
        <begin position="67"/>
        <end position="85"/>
    </location>
</feature>
<keyword evidence="3" id="KW-1185">Reference proteome</keyword>
<evidence type="ECO:0000313" key="2">
    <source>
        <dbReference type="EMBL" id="CAJ1954341.1"/>
    </source>
</evidence>
<protein>
    <submittedName>
        <fullName evidence="2">Uncharacterized protein</fullName>
    </submittedName>
</protein>
<evidence type="ECO:0000313" key="3">
    <source>
        <dbReference type="Proteomes" id="UP001295423"/>
    </source>
</evidence>
<sequence length="98" mass="11073">MSRAFSRSRALMGPGRADVELAMSKWWTKKRPAEGQITQTISAHEQHPVGPWLRTFPKKTIERAPSYIIWLGGSFALTYGSIAWAEALTKAEDYSHRP</sequence>
<dbReference type="EMBL" id="CAKOGP040001869">
    <property type="protein sequence ID" value="CAJ1954341.1"/>
    <property type="molecule type" value="Genomic_DNA"/>
</dbReference>
<gene>
    <name evidence="2" type="ORF">CYCCA115_LOCUS14933</name>
</gene>
<comment type="caution">
    <text evidence="2">The sequence shown here is derived from an EMBL/GenBank/DDBJ whole genome shotgun (WGS) entry which is preliminary data.</text>
</comment>
<organism evidence="2 3">
    <name type="scientific">Cylindrotheca closterium</name>
    <dbReference type="NCBI Taxonomy" id="2856"/>
    <lineage>
        <taxon>Eukaryota</taxon>
        <taxon>Sar</taxon>
        <taxon>Stramenopiles</taxon>
        <taxon>Ochrophyta</taxon>
        <taxon>Bacillariophyta</taxon>
        <taxon>Bacillariophyceae</taxon>
        <taxon>Bacillariophycidae</taxon>
        <taxon>Bacillariales</taxon>
        <taxon>Bacillariaceae</taxon>
        <taxon>Cylindrotheca</taxon>
    </lineage>
</organism>
<reference evidence="2" key="1">
    <citation type="submission" date="2023-08" db="EMBL/GenBank/DDBJ databases">
        <authorList>
            <person name="Audoor S."/>
            <person name="Bilcke G."/>
        </authorList>
    </citation>
    <scope>NUCLEOTIDE SEQUENCE</scope>
</reference>
<evidence type="ECO:0000256" key="1">
    <source>
        <dbReference type="SAM" id="Phobius"/>
    </source>
</evidence>
<proteinExistence type="predicted"/>
<name>A0AAD2FVH0_9STRA</name>
<keyword evidence="1" id="KW-0472">Membrane</keyword>
<accession>A0AAD2FVH0</accession>